<protein>
    <submittedName>
        <fullName evidence="2">Uncharacterized protein</fullName>
    </submittedName>
</protein>
<reference evidence="2 3" key="1">
    <citation type="submission" date="2014-06" db="EMBL/GenBank/DDBJ databases">
        <authorList>
            <consortium name="DOE Joint Genome Institute"/>
            <person name="Kuo A."/>
            <person name="Kohler A."/>
            <person name="Nagy L.G."/>
            <person name="Floudas D."/>
            <person name="Copeland A."/>
            <person name="Barry K.W."/>
            <person name="Cichocki N."/>
            <person name="Veneault-Fourrey C."/>
            <person name="LaButti K."/>
            <person name="Lindquist E.A."/>
            <person name="Lipzen A."/>
            <person name="Lundell T."/>
            <person name="Morin E."/>
            <person name="Murat C."/>
            <person name="Sun H."/>
            <person name="Tunlid A."/>
            <person name="Henrissat B."/>
            <person name="Grigoriev I.V."/>
            <person name="Hibbett D.S."/>
            <person name="Martin F."/>
            <person name="Nordberg H.P."/>
            <person name="Cantor M.N."/>
            <person name="Hua S.X."/>
        </authorList>
    </citation>
    <scope>NUCLEOTIDE SEQUENCE [LARGE SCALE GENOMIC DNA]</scope>
    <source>
        <strain evidence="2 3">ATCC 200175</strain>
    </source>
</reference>
<organism evidence="2 3">
    <name type="scientific">Paxillus involutus ATCC 200175</name>
    <dbReference type="NCBI Taxonomy" id="664439"/>
    <lineage>
        <taxon>Eukaryota</taxon>
        <taxon>Fungi</taxon>
        <taxon>Dikarya</taxon>
        <taxon>Basidiomycota</taxon>
        <taxon>Agaricomycotina</taxon>
        <taxon>Agaricomycetes</taxon>
        <taxon>Agaricomycetidae</taxon>
        <taxon>Boletales</taxon>
        <taxon>Paxilineae</taxon>
        <taxon>Paxillaceae</taxon>
        <taxon>Paxillus</taxon>
    </lineage>
</organism>
<keyword evidence="3" id="KW-1185">Reference proteome</keyword>
<dbReference type="AlphaFoldDB" id="A0A0C9TS32"/>
<dbReference type="HOGENOM" id="CLU_353397_0_0_1"/>
<dbReference type="Proteomes" id="UP000053647">
    <property type="component" value="Unassembled WGS sequence"/>
</dbReference>
<feature type="compositionally biased region" description="Polar residues" evidence="1">
    <location>
        <begin position="352"/>
        <end position="364"/>
    </location>
</feature>
<feature type="compositionally biased region" description="Polar residues" evidence="1">
    <location>
        <begin position="379"/>
        <end position="394"/>
    </location>
</feature>
<feature type="compositionally biased region" description="Low complexity" evidence="1">
    <location>
        <begin position="700"/>
        <end position="711"/>
    </location>
</feature>
<dbReference type="EMBL" id="KN819420">
    <property type="protein sequence ID" value="KIJ10011.1"/>
    <property type="molecule type" value="Genomic_DNA"/>
</dbReference>
<feature type="region of interest" description="Disordered" evidence="1">
    <location>
        <begin position="295"/>
        <end position="482"/>
    </location>
</feature>
<dbReference type="OrthoDB" id="2678623at2759"/>
<feature type="compositionally biased region" description="Polar residues" evidence="1">
    <location>
        <begin position="435"/>
        <end position="446"/>
    </location>
</feature>
<sequence length="795" mass="87249">MIYFWCQVDALWFFNWPQHLTTFPDIHWSIPLTPVQKEQVSNDIHKQLQMLRVWFRQNGKMPNPGWTSEEQCEFLSQQLGVYQKYSEKKVYGQFLPKLFEDWFQKWPERLTVFPNIPINQLLMAEQQQSISTSVKNQKDSELYLSKVAGDRINDLVEAEVAASNVNKTLGALLATKRKLAKDLWENESEEVREEVDRLYKEQIQQKKATGDPAMKRETNPERILNINDLPVLLDRVVELIHLRTGFVVSFICASPHPRNNWEISATTYHSGKTPNDNDFSVVYPAFDDEVLSAYPPDKRKVPVSEVTEDTTEDEENREPTFSEGGSGSEKCTDVSTQVDESGGTGGGGEGGDQNSDGMQPNLNGLYTVDDKPEEDQSDTSDALPTGCTSDTSPTEVIMGAKGAETRQCSDASRTDETRRSAKGKKGMKAAHASSQEAASGSPSAQDPTPKVRPKPRVVSRKVPAVSPNATHSEVSPELDARSPTLCASSPIEPTLPMPPGLPCSNYDFDSFGDKALIPEYSDSTISGRTAPANNIPWDGTNNWAQGPFGGPGNINFGGGQPPESFFPSQPWVQAHTPYFTPQFHMPFTVPDPSYNYSSFTDALNEALHPWQQNMPPPSSYVGQGIPGKPGSFANTVAPMGQGPLPYDAPLPVPSMQGPPTLHAQTTAAFPPPLDKESVSPTSQTQASPPLSQAQPVENLQTQTPMPTTPTQGPVRSDEVVLASSGKAPSDDLVNHMESSVETLDTRHSSRVPKRSMHEDAMNTIGSNPGKENNAAPPRKRSGPSIEKPTPKKARK</sequence>
<gene>
    <name evidence="2" type="ORF">PAXINDRAFT_16916</name>
</gene>
<feature type="region of interest" description="Disordered" evidence="1">
    <location>
        <begin position="614"/>
        <end position="795"/>
    </location>
</feature>
<reference evidence="3" key="2">
    <citation type="submission" date="2015-01" db="EMBL/GenBank/DDBJ databases">
        <title>Evolutionary Origins and Diversification of the Mycorrhizal Mutualists.</title>
        <authorList>
            <consortium name="DOE Joint Genome Institute"/>
            <consortium name="Mycorrhizal Genomics Consortium"/>
            <person name="Kohler A."/>
            <person name="Kuo A."/>
            <person name="Nagy L.G."/>
            <person name="Floudas D."/>
            <person name="Copeland A."/>
            <person name="Barry K.W."/>
            <person name="Cichocki N."/>
            <person name="Veneault-Fourrey C."/>
            <person name="LaButti K."/>
            <person name="Lindquist E.A."/>
            <person name="Lipzen A."/>
            <person name="Lundell T."/>
            <person name="Morin E."/>
            <person name="Murat C."/>
            <person name="Riley R."/>
            <person name="Ohm R."/>
            <person name="Sun H."/>
            <person name="Tunlid A."/>
            <person name="Henrissat B."/>
            <person name="Grigoriev I.V."/>
            <person name="Hibbett D.S."/>
            <person name="Martin F."/>
        </authorList>
    </citation>
    <scope>NUCLEOTIDE SEQUENCE [LARGE SCALE GENOMIC DNA]</scope>
    <source>
        <strain evidence="3">ATCC 200175</strain>
    </source>
</reference>
<feature type="compositionally biased region" description="Gly residues" evidence="1">
    <location>
        <begin position="342"/>
        <end position="351"/>
    </location>
</feature>
<evidence type="ECO:0000313" key="2">
    <source>
        <dbReference type="EMBL" id="KIJ10011.1"/>
    </source>
</evidence>
<accession>A0A0C9TS32</accession>
<feature type="compositionally biased region" description="Polar residues" evidence="1">
    <location>
        <begin position="678"/>
        <end position="699"/>
    </location>
</feature>
<feature type="compositionally biased region" description="Acidic residues" evidence="1">
    <location>
        <begin position="306"/>
        <end position="316"/>
    </location>
</feature>
<name>A0A0C9TS32_PAXIN</name>
<evidence type="ECO:0000256" key="1">
    <source>
        <dbReference type="SAM" id="MobiDB-lite"/>
    </source>
</evidence>
<evidence type="ECO:0000313" key="3">
    <source>
        <dbReference type="Proteomes" id="UP000053647"/>
    </source>
</evidence>
<proteinExistence type="predicted"/>